<dbReference type="Pfam" id="PF01368">
    <property type="entry name" value="DHH"/>
    <property type="match status" value="1"/>
</dbReference>
<dbReference type="SUPFAM" id="SSF64182">
    <property type="entry name" value="DHH phosphoesterases"/>
    <property type="match status" value="1"/>
</dbReference>
<feature type="domain" description="DDH" evidence="7">
    <location>
        <begin position="51"/>
        <end position="174"/>
    </location>
</feature>
<organism evidence="10 11">
    <name type="scientific">Absicoccus porci</name>
    <dbReference type="NCBI Taxonomy" id="2486576"/>
    <lineage>
        <taxon>Bacteria</taxon>
        <taxon>Bacillati</taxon>
        <taxon>Bacillota</taxon>
        <taxon>Erysipelotrichia</taxon>
        <taxon>Erysipelotrichales</taxon>
        <taxon>Erysipelotrichaceae</taxon>
        <taxon>Absicoccus</taxon>
    </lineage>
</organism>
<dbReference type="Proteomes" id="UP000276568">
    <property type="component" value="Unassembled WGS sequence"/>
</dbReference>
<evidence type="ECO:0000313" key="10">
    <source>
        <dbReference type="EMBL" id="RNM31425.1"/>
    </source>
</evidence>
<gene>
    <name evidence="10" type="ORF">EDX97_02390</name>
</gene>
<feature type="domain" description="DHHA1" evidence="8">
    <location>
        <begin position="307"/>
        <end position="396"/>
    </location>
</feature>
<evidence type="ECO:0000256" key="6">
    <source>
        <dbReference type="SAM" id="Coils"/>
    </source>
</evidence>
<dbReference type="AlphaFoldDB" id="A0A3N0I329"/>
<protein>
    <recommendedName>
        <fullName evidence="2">Single-stranded-DNA-specific exonuclease RecJ</fullName>
    </recommendedName>
</protein>
<comment type="caution">
    <text evidence="10">The sequence shown here is derived from an EMBL/GenBank/DDBJ whole genome shotgun (WGS) entry which is preliminary data.</text>
</comment>
<sequence>MENLAQKVLQFIVPDSSQWDYWTHTQNLAPVSQAPCIQSFVNYILSHKKEKIFVGGDYDCDGILATTIMVHGLRRLGIEVGYYIPDRIREGYGLHPETVQMAHAKGYTTIITVDNGVKAIDALEKAKSYGMTTIVTDHHEIEEEVPCDILVHPTHMEPIFSTLCGAAVAFECIRALGVVTTYDLELAAIASIGDVMIVKGQTRAIIQQGLQLLNAKAEYHISPLARDRQLNEVNVGFQIVPKLNAVGRLSNLGNVNTVVRYFLCSDRSQLFSFQQQINQLNERRKDLSMQMVKHAKDKCALQEDVILVSDASYHEGIIGLVAGNLCNAYHKPAIVMTKNQEGYKASMRSPEGFNCMTFLKDFPSYSTFGGHAQAAGFSLSPQDYTAFKKYIHDQIQTFTWEEPDLETLVVLPEELTLSAIQSLDQLRPFGPGFRCPSFELIQPTIESISPIQNGKHVRYVLINGLECMNFNQTEEEKQKSVNQIYSFVGQVQINQFRGKRKPSFIIEKINYIG</sequence>
<keyword evidence="4" id="KW-0378">Hydrolase</keyword>
<dbReference type="GO" id="GO:0003676">
    <property type="term" value="F:nucleic acid binding"/>
    <property type="evidence" value="ECO:0007669"/>
    <property type="project" value="InterPro"/>
</dbReference>
<reference evidence="10 11" key="1">
    <citation type="submission" date="2018-11" db="EMBL/GenBank/DDBJ databases">
        <title>Clostridium sp. nov., a member of the family Erysipelotrichaceae isolated from pig faeces.</title>
        <authorList>
            <person name="Chang Y.-H."/>
        </authorList>
    </citation>
    <scope>NUCLEOTIDE SEQUENCE [LARGE SCALE GENOMIC DNA]</scope>
    <source>
        <strain evidence="10 11">YH-panp20</strain>
    </source>
</reference>
<dbReference type="PANTHER" id="PTHR30255:SF2">
    <property type="entry name" value="SINGLE-STRANDED-DNA-SPECIFIC EXONUCLEASE RECJ"/>
    <property type="match status" value="1"/>
</dbReference>
<dbReference type="OrthoDB" id="9809852at2"/>
<name>A0A3N0I329_9FIRM</name>
<dbReference type="PANTHER" id="PTHR30255">
    <property type="entry name" value="SINGLE-STRANDED-DNA-SPECIFIC EXONUCLEASE RECJ"/>
    <property type="match status" value="1"/>
</dbReference>
<keyword evidence="5" id="KW-0269">Exonuclease</keyword>
<dbReference type="InterPro" id="IPR001667">
    <property type="entry name" value="DDH_dom"/>
</dbReference>
<evidence type="ECO:0000256" key="3">
    <source>
        <dbReference type="ARBA" id="ARBA00022722"/>
    </source>
</evidence>
<dbReference type="InterPro" id="IPR041122">
    <property type="entry name" value="RecJ_OB"/>
</dbReference>
<evidence type="ECO:0000256" key="2">
    <source>
        <dbReference type="ARBA" id="ARBA00019841"/>
    </source>
</evidence>
<evidence type="ECO:0000259" key="8">
    <source>
        <dbReference type="Pfam" id="PF02272"/>
    </source>
</evidence>
<keyword evidence="6" id="KW-0175">Coiled coil</keyword>
<dbReference type="EMBL" id="RJQC01000001">
    <property type="protein sequence ID" value="RNM31425.1"/>
    <property type="molecule type" value="Genomic_DNA"/>
</dbReference>
<evidence type="ECO:0000313" key="11">
    <source>
        <dbReference type="Proteomes" id="UP000276568"/>
    </source>
</evidence>
<evidence type="ECO:0000256" key="1">
    <source>
        <dbReference type="ARBA" id="ARBA00005915"/>
    </source>
</evidence>
<keyword evidence="3" id="KW-0540">Nuclease</keyword>
<proteinExistence type="inferred from homology"/>
<dbReference type="InterPro" id="IPR038763">
    <property type="entry name" value="DHH_sf"/>
</dbReference>
<dbReference type="InterPro" id="IPR051673">
    <property type="entry name" value="SSDNA_exonuclease_RecJ"/>
</dbReference>
<dbReference type="InterPro" id="IPR003156">
    <property type="entry name" value="DHHA1_dom"/>
</dbReference>
<evidence type="ECO:0000259" key="7">
    <source>
        <dbReference type="Pfam" id="PF01368"/>
    </source>
</evidence>
<dbReference type="RefSeq" id="WP_128519584.1">
    <property type="nucleotide sequence ID" value="NZ_RJQC01000001.1"/>
</dbReference>
<dbReference type="GO" id="GO:0004527">
    <property type="term" value="F:exonuclease activity"/>
    <property type="evidence" value="ECO:0007669"/>
    <property type="project" value="UniProtKB-KW"/>
</dbReference>
<accession>A0A3N0I329</accession>
<evidence type="ECO:0000259" key="9">
    <source>
        <dbReference type="Pfam" id="PF17768"/>
    </source>
</evidence>
<dbReference type="Pfam" id="PF02272">
    <property type="entry name" value="DHHA1"/>
    <property type="match status" value="1"/>
</dbReference>
<dbReference type="Gene3D" id="3.10.310.30">
    <property type="match status" value="1"/>
</dbReference>
<evidence type="ECO:0000256" key="4">
    <source>
        <dbReference type="ARBA" id="ARBA00022801"/>
    </source>
</evidence>
<dbReference type="Gene3D" id="3.90.1640.30">
    <property type="match status" value="1"/>
</dbReference>
<feature type="coiled-coil region" evidence="6">
    <location>
        <begin position="270"/>
        <end position="297"/>
    </location>
</feature>
<evidence type="ECO:0000256" key="5">
    <source>
        <dbReference type="ARBA" id="ARBA00022839"/>
    </source>
</evidence>
<keyword evidence="11" id="KW-1185">Reference proteome</keyword>
<feature type="domain" description="RecJ OB" evidence="9">
    <location>
        <begin position="411"/>
        <end position="507"/>
    </location>
</feature>
<dbReference type="Pfam" id="PF17768">
    <property type="entry name" value="RecJ_OB"/>
    <property type="match status" value="1"/>
</dbReference>
<comment type="similarity">
    <text evidence="1">Belongs to the RecJ family.</text>
</comment>